<dbReference type="CDD" id="cd02440">
    <property type="entry name" value="AdoMet_MTases"/>
    <property type="match status" value="1"/>
</dbReference>
<reference evidence="3" key="2">
    <citation type="submission" date="2020-09" db="EMBL/GenBank/DDBJ databases">
        <authorList>
            <person name="Sun Q."/>
            <person name="Ohkuma M."/>
        </authorList>
    </citation>
    <scope>NUCLEOTIDE SEQUENCE</scope>
    <source>
        <strain evidence="3">JCM 14719</strain>
    </source>
</reference>
<reference evidence="3" key="1">
    <citation type="journal article" date="2014" name="Int. J. Syst. Evol. Microbiol.">
        <title>Complete genome sequence of Corynebacterium casei LMG S-19264T (=DSM 44701T), isolated from a smear-ripened cheese.</title>
        <authorList>
            <consortium name="US DOE Joint Genome Institute (JGI-PGF)"/>
            <person name="Walter F."/>
            <person name="Albersmeier A."/>
            <person name="Kalinowski J."/>
            <person name="Ruckert C."/>
        </authorList>
    </citation>
    <scope>NUCLEOTIDE SEQUENCE</scope>
    <source>
        <strain evidence="3">JCM 14719</strain>
    </source>
</reference>
<gene>
    <name evidence="3" type="ORF">GCM10007043_04350</name>
</gene>
<protein>
    <submittedName>
        <fullName evidence="3">Methyltransferase</fullName>
    </submittedName>
</protein>
<dbReference type="InterPro" id="IPR041698">
    <property type="entry name" value="Methyltransf_25"/>
</dbReference>
<sequence length="202" mass="23046">MANRAFWESRFAQEAYVYGTEPNAFVRQVAPHLPKGRTLAVADGEGRNAVYLAQLGHEVTMWDYAQAGLEKCRRLAEARGVRVVTEWVDVTKATWPEARFDVVVCTYLHLPAPQRQAVLSHMASAVKPGGHVVMEVFSLHQLRYGTGGPADPALLYHPAEFWFAFSTWRVKHWFWGEVERKEGLYHNGTSHVLQCWLQRPEQ</sequence>
<evidence type="ECO:0000313" key="3">
    <source>
        <dbReference type="EMBL" id="GGJ93741.1"/>
    </source>
</evidence>
<dbReference type="SUPFAM" id="SSF53335">
    <property type="entry name" value="S-adenosyl-L-methionine-dependent methyltransferases"/>
    <property type="match status" value="1"/>
</dbReference>
<evidence type="ECO:0000256" key="1">
    <source>
        <dbReference type="ARBA" id="ARBA00022679"/>
    </source>
</evidence>
<dbReference type="Gene3D" id="3.40.50.150">
    <property type="entry name" value="Vaccinia Virus protein VP39"/>
    <property type="match status" value="1"/>
</dbReference>
<keyword evidence="4" id="KW-1185">Reference proteome</keyword>
<proteinExistence type="predicted"/>
<keyword evidence="1" id="KW-0808">Transferase</keyword>
<evidence type="ECO:0000313" key="4">
    <source>
        <dbReference type="Proteomes" id="UP000637720"/>
    </source>
</evidence>
<name>A0A8J3BC63_9BACI</name>
<dbReference type="Pfam" id="PF13649">
    <property type="entry name" value="Methyltransf_25"/>
    <property type="match status" value="1"/>
</dbReference>
<evidence type="ECO:0000259" key="2">
    <source>
        <dbReference type="Pfam" id="PF13649"/>
    </source>
</evidence>
<dbReference type="Proteomes" id="UP000637720">
    <property type="component" value="Unassembled WGS sequence"/>
</dbReference>
<comment type="caution">
    <text evidence="3">The sequence shown here is derived from an EMBL/GenBank/DDBJ whole genome shotgun (WGS) entry which is preliminary data.</text>
</comment>
<accession>A0A8J3BC63</accession>
<organism evidence="3 4">
    <name type="scientific">Calditerricola satsumensis</name>
    <dbReference type="NCBI Taxonomy" id="373054"/>
    <lineage>
        <taxon>Bacteria</taxon>
        <taxon>Bacillati</taxon>
        <taxon>Bacillota</taxon>
        <taxon>Bacilli</taxon>
        <taxon>Bacillales</taxon>
        <taxon>Bacillaceae</taxon>
        <taxon>Calditerricola</taxon>
    </lineage>
</organism>
<dbReference type="RefSeq" id="WP_054669141.1">
    <property type="nucleotide sequence ID" value="NZ_BMOF01000004.1"/>
</dbReference>
<feature type="domain" description="Methyltransferase" evidence="2">
    <location>
        <begin position="39"/>
        <end position="130"/>
    </location>
</feature>
<dbReference type="GO" id="GO:0032259">
    <property type="term" value="P:methylation"/>
    <property type="evidence" value="ECO:0007669"/>
    <property type="project" value="UniProtKB-KW"/>
</dbReference>
<dbReference type="AlphaFoldDB" id="A0A8J3BC63"/>
<keyword evidence="3" id="KW-0489">Methyltransferase</keyword>
<dbReference type="PANTHER" id="PTHR43861:SF3">
    <property type="entry name" value="PUTATIVE (AFU_ORTHOLOGUE AFUA_2G14390)-RELATED"/>
    <property type="match status" value="1"/>
</dbReference>
<dbReference type="PANTHER" id="PTHR43861">
    <property type="entry name" value="TRANS-ACONITATE 2-METHYLTRANSFERASE-RELATED"/>
    <property type="match status" value="1"/>
</dbReference>
<dbReference type="InterPro" id="IPR029063">
    <property type="entry name" value="SAM-dependent_MTases_sf"/>
</dbReference>
<dbReference type="GO" id="GO:0008168">
    <property type="term" value="F:methyltransferase activity"/>
    <property type="evidence" value="ECO:0007669"/>
    <property type="project" value="UniProtKB-KW"/>
</dbReference>
<dbReference type="EMBL" id="BMOF01000004">
    <property type="protein sequence ID" value="GGJ93741.1"/>
    <property type="molecule type" value="Genomic_DNA"/>
</dbReference>